<feature type="region of interest" description="Disordered" evidence="2">
    <location>
        <begin position="37"/>
        <end position="62"/>
    </location>
</feature>
<feature type="coiled-coil region" evidence="1">
    <location>
        <begin position="306"/>
        <end position="364"/>
    </location>
</feature>
<feature type="compositionally biased region" description="Basic and acidic residues" evidence="2">
    <location>
        <begin position="388"/>
        <end position="398"/>
    </location>
</feature>
<protein>
    <submittedName>
        <fullName evidence="3">Uncharacterized protein</fullName>
    </submittedName>
</protein>
<organism evidence="3">
    <name type="scientific">Lichtheimia ramosa</name>
    <dbReference type="NCBI Taxonomy" id="688394"/>
    <lineage>
        <taxon>Eukaryota</taxon>
        <taxon>Fungi</taxon>
        <taxon>Fungi incertae sedis</taxon>
        <taxon>Mucoromycota</taxon>
        <taxon>Mucoromycotina</taxon>
        <taxon>Mucoromycetes</taxon>
        <taxon>Mucorales</taxon>
        <taxon>Lichtheimiaceae</taxon>
        <taxon>Lichtheimia</taxon>
    </lineage>
</organism>
<evidence type="ECO:0000313" key="3">
    <source>
        <dbReference type="EMBL" id="CDS08362.1"/>
    </source>
</evidence>
<sequence>MAAPPPTQQALPPDETLKRVFRTMYEAAAVHKDLVEKQDQHKAMSNIQQQLSKNRGTASPDTERLDHRVKELGNIISALQRRLQDYEKEGMRLLQEAVSERLAPAQEEIRRRREEQERRMQDKLNEVARTSDTLLKGMRAELVALKTTSLSVEEGHKYVNHAVDKMKSDIHEKYGHDLNELRSQCKKAYREMNAEIRSFKTDQYKELADTTWTSSAPQLATKIREQLIPEISSKVQQHVKETIDASTPETQAKLKEMVQTQVRSHLEDPKAYDNLIKESNEFKALHTRVQTVDKLLKDMEPVLKGLERMEGKVKDFESKLDQLTQVADALMKQRGGSIEDSELVKSLARRMDEMRTELNGTVDQLKTSENLVNMRYREIEQYLSPSDEPARKRQRISESESAATATAAVEEGESSLTSSIDDLMNKFELLERKHTHMLDYIEQFRTTTLHPQFPTRLQEVVANLFSNQQNHEGILAHLVDPIAASSGQRVNLAVTPEGAPLSSDTPIMSPAMMQAIQELVQKKVDEQVSKHVSRLNELEKQYQQRQGGSGTSSTSTQ</sequence>
<reference evidence="3" key="1">
    <citation type="journal article" date="2014" name="Genome Announc.">
        <title>De novo whole-genome sequence and genome annotation of Lichtheimia ramosa.</title>
        <authorList>
            <person name="Linde J."/>
            <person name="Schwartze V."/>
            <person name="Binder U."/>
            <person name="Lass-Florl C."/>
            <person name="Voigt K."/>
            <person name="Horn F."/>
        </authorList>
    </citation>
    <scope>NUCLEOTIDE SEQUENCE</scope>
    <source>
        <strain evidence="3">JMRC FSU:6197</strain>
    </source>
</reference>
<proteinExistence type="predicted"/>
<dbReference type="EMBL" id="LK023324">
    <property type="protein sequence ID" value="CDS08362.1"/>
    <property type="molecule type" value="Genomic_DNA"/>
</dbReference>
<accession>A0A077WNN8</accession>
<feature type="region of interest" description="Disordered" evidence="2">
    <location>
        <begin position="538"/>
        <end position="557"/>
    </location>
</feature>
<feature type="compositionally biased region" description="Low complexity" evidence="2">
    <location>
        <begin position="543"/>
        <end position="557"/>
    </location>
</feature>
<feature type="compositionally biased region" description="Low complexity" evidence="2">
    <location>
        <begin position="399"/>
        <end position="409"/>
    </location>
</feature>
<dbReference type="OrthoDB" id="2236709at2759"/>
<feature type="coiled-coil region" evidence="1">
    <location>
        <begin position="69"/>
        <end position="133"/>
    </location>
</feature>
<gene>
    <name evidence="3" type="ORF">LRAMOSA02310</name>
</gene>
<feature type="region of interest" description="Disordered" evidence="2">
    <location>
        <begin position="384"/>
        <end position="410"/>
    </location>
</feature>
<dbReference type="AlphaFoldDB" id="A0A077WNN8"/>
<keyword evidence="1" id="KW-0175">Coiled coil</keyword>
<evidence type="ECO:0000256" key="2">
    <source>
        <dbReference type="SAM" id="MobiDB-lite"/>
    </source>
</evidence>
<name>A0A077WNN8_9FUNG</name>
<feature type="compositionally biased region" description="Polar residues" evidence="2">
    <location>
        <begin position="43"/>
        <end position="60"/>
    </location>
</feature>
<evidence type="ECO:0000256" key="1">
    <source>
        <dbReference type="SAM" id="Coils"/>
    </source>
</evidence>